<dbReference type="RefSeq" id="WP_092986225.1">
    <property type="nucleotide sequence ID" value="NZ_FNFY01000011.1"/>
</dbReference>
<sequence>MCLINFQLNDHSKYKLVMAANRDEEYSRPTKAAHFWEENPDILGGRDLRGMGTWLGITKSGRISALTNIRNTKELLSTHQKSRGHLVSGYLTGDQNPADYLNDISNTGSDYAGFNLLVGDQDEMFYLNNYDNEVIKVDIGLHGLSNHHLDTPWPKVVKGREGLKNIMENDDGDIDALFRLLRDNDTAENEDLPDTGLSKEIEKNLSPLFINMDKYGTRCSTVILIDYADNVTFVERTYSDGEQTGEERFEFKIEN</sequence>
<dbReference type="PANTHER" id="PTHR17985">
    <property type="entry name" value="SER/THR-RICH PROTEIN T10 IN DGCR REGION"/>
    <property type="match status" value="1"/>
</dbReference>
<gene>
    <name evidence="1" type="ORF">SAMN05216216_11132</name>
</gene>
<accession>A0A1G9F8S3</accession>
<dbReference type="EMBL" id="FNFY01000011">
    <property type="protein sequence ID" value="SDK84776.1"/>
    <property type="molecule type" value="Genomic_DNA"/>
</dbReference>
<dbReference type="AlphaFoldDB" id="A0A1G9F8S3"/>
<protein>
    <submittedName>
        <fullName evidence="1">Uncharacterized conserved protein, contains NRDE domain</fullName>
    </submittedName>
</protein>
<dbReference type="PANTHER" id="PTHR17985:SF8">
    <property type="entry name" value="TRANSPORT AND GOLGI ORGANIZATION PROTEIN 2 HOMOLOG"/>
    <property type="match status" value="1"/>
</dbReference>
<evidence type="ECO:0000313" key="1">
    <source>
        <dbReference type="EMBL" id="SDK84776.1"/>
    </source>
</evidence>
<dbReference type="STRING" id="576118.SAMN05216216_11132"/>
<reference evidence="2" key="1">
    <citation type="submission" date="2016-10" db="EMBL/GenBank/DDBJ databases">
        <authorList>
            <person name="Varghese N."/>
            <person name="Submissions S."/>
        </authorList>
    </citation>
    <scope>NUCLEOTIDE SEQUENCE [LARGE SCALE GENOMIC DNA]</scope>
    <source>
        <strain evidence="2">CGMCC 1.8895</strain>
    </source>
</reference>
<proteinExistence type="predicted"/>
<name>A0A1G9F8S3_9BACL</name>
<organism evidence="1 2">
    <name type="scientific">Lacicoccus qingdaonensis</name>
    <dbReference type="NCBI Taxonomy" id="576118"/>
    <lineage>
        <taxon>Bacteria</taxon>
        <taxon>Bacillati</taxon>
        <taxon>Bacillota</taxon>
        <taxon>Bacilli</taxon>
        <taxon>Bacillales</taxon>
        <taxon>Salinicoccaceae</taxon>
        <taxon>Lacicoccus</taxon>
    </lineage>
</organism>
<evidence type="ECO:0000313" key="2">
    <source>
        <dbReference type="Proteomes" id="UP000199008"/>
    </source>
</evidence>
<dbReference type="OrthoDB" id="4380123at2"/>
<dbReference type="InterPro" id="IPR008551">
    <property type="entry name" value="TANGO2"/>
</dbReference>
<keyword evidence="2" id="KW-1185">Reference proteome</keyword>
<dbReference type="Pfam" id="PF05742">
    <property type="entry name" value="TANGO2"/>
    <property type="match status" value="1"/>
</dbReference>
<dbReference type="Proteomes" id="UP000199008">
    <property type="component" value="Unassembled WGS sequence"/>
</dbReference>